<keyword evidence="11" id="KW-1185">Reference proteome</keyword>
<feature type="transmembrane region" description="Helical" evidence="9">
    <location>
        <begin position="314"/>
        <end position="335"/>
    </location>
</feature>
<feature type="transmembrane region" description="Helical" evidence="9">
    <location>
        <begin position="9"/>
        <end position="28"/>
    </location>
</feature>
<dbReference type="GO" id="GO:0005304">
    <property type="term" value="F:L-valine transmembrane transporter activity"/>
    <property type="evidence" value="ECO:0007669"/>
    <property type="project" value="TreeGrafter"/>
</dbReference>
<keyword evidence="7 9" id="KW-1133">Transmembrane helix</keyword>
<dbReference type="NCBIfam" id="TIGR00796">
    <property type="entry name" value="livcs"/>
    <property type="match status" value="1"/>
</dbReference>
<feature type="transmembrane region" description="Helical" evidence="9">
    <location>
        <begin position="227"/>
        <end position="253"/>
    </location>
</feature>
<dbReference type="PANTHER" id="PTHR30588:SF0">
    <property type="entry name" value="BRANCHED-CHAIN AMINO ACID PERMEASE BRNQ"/>
    <property type="match status" value="1"/>
</dbReference>
<keyword evidence="4" id="KW-1003">Cell membrane</keyword>
<feature type="transmembrane region" description="Helical" evidence="9">
    <location>
        <begin position="151"/>
        <end position="175"/>
    </location>
</feature>
<organism evidence="10 11">
    <name type="scientific">Alteribacillus iranensis</name>
    <dbReference type="NCBI Taxonomy" id="930128"/>
    <lineage>
        <taxon>Bacteria</taxon>
        <taxon>Bacillati</taxon>
        <taxon>Bacillota</taxon>
        <taxon>Bacilli</taxon>
        <taxon>Bacillales</taxon>
        <taxon>Bacillaceae</taxon>
        <taxon>Alteribacillus</taxon>
    </lineage>
</organism>
<feature type="transmembrane region" description="Helical" evidence="9">
    <location>
        <begin position="373"/>
        <end position="389"/>
    </location>
</feature>
<dbReference type="GO" id="GO:0005886">
    <property type="term" value="C:plasma membrane"/>
    <property type="evidence" value="ECO:0007669"/>
    <property type="project" value="UniProtKB-SubCell"/>
</dbReference>
<dbReference type="EMBL" id="FONT01000010">
    <property type="protein sequence ID" value="SFF02522.1"/>
    <property type="molecule type" value="Genomic_DNA"/>
</dbReference>
<dbReference type="GO" id="GO:0015820">
    <property type="term" value="P:L-leucine transport"/>
    <property type="evidence" value="ECO:0007669"/>
    <property type="project" value="TreeGrafter"/>
</dbReference>
<evidence type="ECO:0000256" key="1">
    <source>
        <dbReference type="ARBA" id="ARBA00004651"/>
    </source>
</evidence>
<evidence type="ECO:0000256" key="9">
    <source>
        <dbReference type="RuleBase" id="RU362122"/>
    </source>
</evidence>
<comment type="similarity">
    <text evidence="2 9">Belongs to the branched chain amino acid transporter family.</text>
</comment>
<feature type="transmembrane region" description="Helical" evidence="9">
    <location>
        <begin position="195"/>
        <end position="215"/>
    </location>
</feature>
<name>A0A1I2FAW2_9BACI</name>
<evidence type="ECO:0000313" key="10">
    <source>
        <dbReference type="EMBL" id="SFF02522.1"/>
    </source>
</evidence>
<protein>
    <recommendedName>
        <fullName evidence="9">Branched-chain amino acid transport system carrier protein</fullName>
    </recommendedName>
</protein>
<reference evidence="10 11" key="1">
    <citation type="submission" date="2016-10" db="EMBL/GenBank/DDBJ databases">
        <authorList>
            <person name="de Groot N.N."/>
        </authorList>
    </citation>
    <scope>NUCLEOTIDE SEQUENCE [LARGE SCALE GENOMIC DNA]</scope>
    <source>
        <strain evidence="10 11">DSM 23995</strain>
    </source>
</reference>
<keyword evidence="8 9" id="KW-0472">Membrane</keyword>
<dbReference type="PANTHER" id="PTHR30588">
    <property type="entry name" value="BRANCHED-CHAIN AMINO ACID TRANSPORT SYSTEM 2 CARRIER PROTEIN"/>
    <property type="match status" value="1"/>
</dbReference>
<evidence type="ECO:0000256" key="3">
    <source>
        <dbReference type="ARBA" id="ARBA00022448"/>
    </source>
</evidence>
<feature type="transmembrane region" description="Helical" evidence="9">
    <location>
        <begin position="409"/>
        <end position="431"/>
    </location>
</feature>
<dbReference type="RefSeq" id="WP_091663927.1">
    <property type="nucleotide sequence ID" value="NZ_FONT01000010.1"/>
</dbReference>
<feature type="transmembrane region" description="Helical" evidence="9">
    <location>
        <begin position="341"/>
        <end position="361"/>
    </location>
</feature>
<dbReference type="Proteomes" id="UP000199516">
    <property type="component" value="Unassembled WGS sequence"/>
</dbReference>
<dbReference type="InterPro" id="IPR004685">
    <property type="entry name" value="Brnchd-chn_aa_trnsp_Livcs"/>
</dbReference>
<keyword evidence="6 9" id="KW-0029">Amino-acid transport</keyword>
<evidence type="ECO:0000256" key="7">
    <source>
        <dbReference type="ARBA" id="ARBA00022989"/>
    </source>
</evidence>
<dbReference type="OrthoDB" id="9783920at2"/>
<comment type="subcellular location">
    <subcellularLocation>
        <location evidence="1 9">Cell membrane</location>
        <topology evidence="1 9">Multi-pass membrane protein</topology>
    </subcellularLocation>
</comment>
<dbReference type="GO" id="GO:0015188">
    <property type="term" value="F:L-isoleucine transmembrane transporter activity"/>
    <property type="evidence" value="ECO:0007669"/>
    <property type="project" value="TreeGrafter"/>
</dbReference>
<dbReference type="Pfam" id="PF05525">
    <property type="entry name" value="Branch_AA_trans"/>
    <property type="match status" value="1"/>
</dbReference>
<dbReference type="GO" id="GO:0015818">
    <property type="term" value="P:isoleucine transport"/>
    <property type="evidence" value="ECO:0007669"/>
    <property type="project" value="TreeGrafter"/>
</dbReference>
<evidence type="ECO:0000256" key="4">
    <source>
        <dbReference type="ARBA" id="ARBA00022475"/>
    </source>
</evidence>
<comment type="function">
    <text evidence="9">Component of the transport system for branched-chain amino acids.</text>
</comment>
<evidence type="ECO:0000256" key="5">
    <source>
        <dbReference type="ARBA" id="ARBA00022692"/>
    </source>
</evidence>
<accession>A0A1I2FAW2</accession>
<keyword evidence="3 9" id="KW-0813">Transport</keyword>
<evidence type="ECO:0000313" key="11">
    <source>
        <dbReference type="Proteomes" id="UP000199516"/>
    </source>
</evidence>
<proteinExistence type="inferred from homology"/>
<dbReference type="AlphaFoldDB" id="A0A1I2FAW2"/>
<sequence>MNNIKKREIIFIGLMLFALFFGAGNLIFPPFLGQEAGNHYWPAIMGFVLTGVGLPVLGVIAIALSGNSVETIAKHVGFRFAIVFTLLLYMSIGPFFGVPRAMNVSFEMGIVPFLSSSNSQIALFIFSVIFFILVYWVSLNPTKLVERIGNVISPILLVAIALLAGGSVFSGISALERTPNDPYVDYPSAGGILEGYLTMDTIAALAFGLVIVNAIKEKGVTDNNKLLRAVSLAGIIAGLGLAVVYISIGWIGVQTAATSTFENGSLILSYAAAQTFGMPGAFLLGIIVTLACFTTCVGLVTACGQYFSNVLPMFSYRTFVLLTVLVSVTVANLGLDAIISISAPVLITIYPVAIVLILLSFLQLKLPLRPSHYQGGVMGAAIVSIYDGIRELGIEIPLITEVYSHLPLFSMGLGWILPVIIGLAAGQLIGCGRTSKNPQEKPER</sequence>
<dbReference type="GO" id="GO:0015190">
    <property type="term" value="F:L-leucine transmembrane transporter activity"/>
    <property type="evidence" value="ECO:0007669"/>
    <property type="project" value="TreeGrafter"/>
</dbReference>
<feature type="transmembrane region" description="Helical" evidence="9">
    <location>
        <begin position="281"/>
        <end position="302"/>
    </location>
</feature>
<evidence type="ECO:0000256" key="6">
    <source>
        <dbReference type="ARBA" id="ARBA00022970"/>
    </source>
</evidence>
<keyword evidence="5 9" id="KW-0812">Transmembrane</keyword>
<evidence type="ECO:0000256" key="8">
    <source>
        <dbReference type="ARBA" id="ARBA00023136"/>
    </source>
</evidence>
<feature type="transmembrane region" description="Helical" evidence="9">
    <location>
        <begin position="40"/>
        <end position="64"/>
    </location>
</feature>
<gene>
    <name evidence="10" type="ORF">SAMN05192532_11051</name>
</gene>
<feature type="transmembrane region" description="Helical" evidence="9">
    <location>
        <begin position="76"/>
        <end position="98"/>
    </location>
</feature>
<evidence type="ECO:0000256" key="2">
    <source>
        <dbReference type="ARBA" id="ARBA00008540"/>
    </source>
</evidence>
<feature type="transmembrane region" description="Helical" evidence="9">
    <location>
        <begin position="118"/>
        <end position="139"/>
    </location>
</feature>